<accession>A0AAV9X644</accession>
<proteinExistence type="predicted"/>
<keyword evidence="3" id="KW-1185">Reference proteome</keyword>
<feature type="region of interest" description="Disordered" evidence="1">
    <location>
        <begin position="49"/>
        <end position="117"/>
    </location>
</feature>
<comment type="caution">
    <text evidence="2">The sequence shown here is derived from an EMBL/GenBank/DDBJ whole genome shotgun (WGS) entry which is preliminary data.</text>
</comment>
<feature type="compositionally biased region" description="Polar residues" evidence="1">
    <location>
        <begin position="70"/>
        <end position="87"/>
    </location>
</feature>
<gene>
    <name evidence="2" type="ORF">TWF694_011315</name>
</gene>
<dbReference type="EMBL" id="JAVHJO010000009">
    <property type="protein sequence ID" value="KAK6537116.1"/>
    <property type="molecule type" value="Genomic_DNA"/>
</dbReference>
<sequence>MSESQQQPHNTRHLRDSGRVTSFGVTPSGMRDLNAHEWSQAVINELESVQVMTPPVHESRPAPKQDPERASSSGNRGDSNQTVQRTPGQLELPQRPQAGTTESTATIDVVKQIPGGW</sequence>
<evidence type="ECO:0000313" key="2">
    <source>
        <dbReference type="EMBL" id="KAK6537116.1"/>
    </source>
</evidence>
<reference evidence="2 3" key="1">
    <citation type="submission" date="2019-10" db="EMBL/GenBank/DDBJ databases">
        <authorList>
            <person name="Palmer J.M."/>
        </authorList>
    </citation>
    <scope>NUCLEOTIDE SEQUENCE [LARGE SCALE GENOMIC DNA]</scope>
    <source>
        <strain evidence="2 3">TWF694</strain>
    </source>
</reference>
<name>A0AAV9X644_9PEZI</name>
<feature type="compositionally biased region" description="Polar residues" evidence="1">
    <location>
        <begin position="97"/>
        <end position="106"/>
    </location>
</feature>
<organism evidence="2 3">
    <name type="scientific">Orbilia ellipsospora</name>
    <dbReference type="NCBI Taxonomy" id="2528407"/>
    <lineage>
        <taxon>Eukaryota</taxon>
        <taxon>Fungi</taxon>
        <taxon>Dikarya</taxon>
        <taxon>Ascomycota</taxon>
        <taxon>Pezizomycotina</taxon>
        <taxon>Orbiliomycetes</taxon>
        <taxon>Orbiliales</taxon>
        <taxon>Orbiliaceae</taxon>
        <taxon>Orbilia</taxon>
    </lineage>
</organism>
<dbReference type="AlphaFoldDB" id="A0AAV9X644"/>
<feature type="compositionally biased region" description="Basic and acidic residues" evidence="1">
    <location>
        <begin position="57"/>
        <end position="69"/>
    </location>
</feature>
<evidence type="ECO:0000256" key="1">
    <source>
        <dbReference type="SAM" id="MobiDB-lite"/>
    </source>
</evidence>
<evidence type="ECO:0000313" key="3">
    <source>
        <dbReference type="Proteomes" id="UP001365542"/>
    </source>
</evidence>
<dbReference type="Proteomes" id="UP001365542">
    <property type="component" value="Unassembled WGS sequence"/>
</dbReference>
<protein>
    <submittedName>
        <fullName evidence="2">Uncharacterized protein</fullName>
    </submittedName>
</protein>
<feature type="region of interest" description="Disordered" evidence="1">
    <location>
        <begin position="1"/>
        <end position="32"/>
    </location>
</feature>